<evidence type="ECO:0008006" key="2">
    <source>
        <dbReference type="Google" id="ProtNLM"/>
    </source>
</evidence>
<protein>
    <recommendedName>
        <fullName evidence="2">Aminomethyltransferase folate-binding domain-containing protein</fullName>
    </recommendedName>
</protein>
<proteinExistence type="predicted"/>
<evidence type="ECO:0000313" key="1">
    <source>
        <dbReference type="EMBL" id="SVA57775.1"/>
    </source>
</evidence>
<sequence length="25" mass="2824">MAQQTGLYDRHLAANARMVDFGGWD</sequence>
<dbReference type="AlphaFoldDB" id="A0A381WZ52"/>
<gene>
    <name evidence="1" type="ORF">METZ01_LOCUS110629</name>
</gene>
<dbReference type="EMBL" id="UINC01013359">
    <property type="protein sequence ID" value="SVA57775.1"/>
    <property type="molecule type" value="Genomic_DNA"/>
</dbReference>
<feature type="non-terminal residue" evidence="1">
    <location>
        <position position="25"/>
    </location>
</feature>
<reference evidence="1" key="1">
    <citation type="submission" date="2018-05" db="EMBL/GenBank/DDBJ databases">
        <authorList>
            <person name="Lanie J.A."/>
            <person name="Ng W.-L."/>
            <person name="Kazmierczak K.M."/>
            <person name="Andrzejewski T.M."/>
            <person name="Davidsen T.M."/>
            <person name="Wayne K.J."/>
            <person name="Tettelin H."/>
            <person name="Glass J.I."/>
            <person name="Rusch D."/>
            <person name="Podicherti R."/>
            <person name="Tsui H.-C.T."/>
            <person name="Winkler M.E."/>
        </authorList>
    </citation>
    <scope>NUCLEOTIDE SEQUENCE</scope>
</reference>
<name>A0A381WZ52_9ZZZZ</name>
<organism evidence="1">
    <name type="scientific">marine metagenome</name>
    <dbReference type="NCBI Taxonomy" id="408172"/>
    <lineage>
        <taxon>unclassified sequences</taxon>
        <taxon>metagenomes</taxon>
        <taxon>ecological metagenomes</taxon>
    </lineage>
</organism>
<accession>A0A381WZ52</accession>